<evidence type="ECO:0008006" key="5">
    <source>
        <dbReference type="Google" id="ProtNLM"/>
    </source>
</evidence>
<proteinExistence type="predicted"/>
<feature type="region of interest" description="Disordered" evidence="1">
    <location>
        <begin position="53"/>
        <end position="76"/>
    </location>
</feature>
<keyword evidence="2" id="KW-1133">Transmembrane helix</keyword>
<reference evidence="3 4" key="1">
    <citation type="submission" date="2020-04" db="EMBL/GenBank/DDBJ databases">
        <authorList>
            <person name="Alioto T."/>
            <person name="Alioto T."/>
            <person name="Gomez Garrido J."/>
        </authorList>
    </citation>
    <scope>NUCLEOTIDE SEQUENCE [LARGE SCALE GENOMIC DNA]</scope>
</reference>
<organism evidence="3 4">
    <name type="scientific">Cloeon dipterum</name>
    <dbReference type="NCBI Taxonomy" id="197152"/>
    <lineage>
        <taxon>Eukaryota</taxon>
        <taxon>Metazoa</taxon>
        <taxon>Ecdysozoa</taxon>
        <taxon>Arthropoda</taxon>
        <taxon>Hexapoda</taxon>
        <taxon>Insecta</taxon>
        <taxon>Pterygota</taxon>
        <taxon>Palaeoptera</taxon>
        <taxon>Ephemeroptera</taxon>
        <taxon>Pisciforma</taxon>
        <taxon>Baetidae</taxon>
        <taxon>Cloeon</taxon>
    </lineage>
</organism>
<evidence type="ECO:0000256" key="1">
    <source>
        <dbReference type="SAM" id="MobiDB-lite"/>
    </source>
</evidence>
<accession>A0A8S1CZ89</accession>
<feature type="transmembrane region" description="Helical" evidence="2">
    <location>
        <begin position="16"/>
        <end position="40"/>
    </location>
</feature>
<name>A0A8S1CZ89_9INSE</name>
<feature type="transmembrane region" description="Helical" evidence="2">
    <location>
        <begin position="142"/>
        <end position="160"/>
    </location>
</feature>
<protein>
    <recommendedName>
        <fullName evidence="5">Transmembrane protein</fullName>
    </recommendedName>
</protein>
<keyword evidence="2" id="KW-0812">Transmembrane</keyword>
<feature type="transmembrane region" description="Helical" evidence="2">
    <location>
        <begin position="166"/>
        <end position="186"/>
    </location>
</feature>
<keyword evidence="2" id="KW-0472">Membrane</keyword>
<evidence type="ECO:0000256" key="2">
    <source>
        <dbReference type="SAM" id="Phobius"/>
    </source>
</evidence>
<gene>
    <name evidence="3" type="ORF">CLODIP_2_CD04690</name>
</gene>
<sequence>MVCLLPRLCGVRTHKWAFFICIIDLALHILLLTICVKYIAAFAEEMKNNEETVSLKSSGEQQQSSENDYGDTNTSNGSLTIENLGERVAELLESLGESWDLGEKFLFYLAIVGAVYELFCIPSILCLAAGLCCRTAYMSVPWLVKTVVEIGVVIFLIVYVQAEEPIVLAILLAYLGHELLGAYLVLSGVSTMNGSMDMTEDMNGEPAETELKLLSGSRHEPV</sequence>
<comment type="caution">
    <text evidence="3">The sequence shown here is derived from an EMBL/GenBank/DDBJ whole genome shotgun (WGS) entry which is preliminary data.</text>
</comment>
<dbReference type="EMBL" id="CADEPI010000109">
    <property type="protein sequence ID" value="CAB3375224.1"/>
    <property type="molecule type" value="Genomic_DNA"/>
</dbReference>
<feature type="transmembrane region" description="Helical" evidence="2">
    <location>
        <begin position="105"/>
        <end position="130"/>
    </location>
</feature>
<keyword evidence="4" id="KW-1185">Reference proteome</keyword>
<dbReference type="AlphaFoldDB" id="A0A8S1CZ89"/>
<evidence type="ECO:0000313" key="4">
    <source>
        <dbReference type="Proteomes" id="UP000494165"/>
    </source>
</evidence>
<dbReference type="Proteomes" id="UP000494165">
    <property type="component" value="Unassembled WGS sequence"/>
</dbReference>
<evidence type="ECO:0000313" key="3">
    <source>
        <dbReference type="EMBL" id="CAB3375224.1"/>
    </source>
</evidence>